<dbReference type="Proteomes" id="UP000231553">
    <property type="component" value="Unassembled WGS sequence"/>
</dbReference>
<dbReference type="PANTHER" id="PTHR33376:SF5">
    <property type="entry name" value="EXTRACYTOPLASMIC SOLUTE RECEPTOR PROTEIN"/>
    <property type="match status" value="1"/>
</dbReference>
<evidence type="ECO:0000256" key="1">
    <source>
        <dbReference type="ARBA" id="ARBA00004418"/>
    </source>
</evidence>
<sequence length="326" mass="35212">MKQFLRMAAMAVGIGWAGTAPAEEVLRGVAALPPNNVITQSFLQYVEMVNEAGKGIVSIQVIGGPEAIPPTQQDTALRNGVIDIQGGPAGYYAGSVPESEALTGATITAAQARQNGAFELLRNAWRSRLGAELLAWNGSGTRYYIYLRDMPEFDADGNVLLSGKKLRSAGTYRDWFDALGAENVMMSQSEVFSALERGVVDGFGWITFASDIGVNRLLKARVGPAVWQGSPVIMMNGARYDALPEAAKTVLQEAALALEAKITAEMPARIAEEEERLKADGISLVEPEPEAAARYEDLAYSVVWTKLEADLPDYAAKIRPLLYPDR</sequence>
<dbReference type="InterPro" id="IPR038404">
    <property type="entry name" value="TRAP_DctP_sf"/>
</dbReference>
<evidence type="ECO:0000313" key="5">
    <source>
        <dbReference type="EMBL" id="PJE37532.1"/>
    </source>
</evidence>
<keyword evidence="6" id="KW-1185">Reference proteome</keyword>
<comment type="caution">
    <text evidence="5">The sequence shown here is derived from an EMBL/GenBank/DDBJ whole genome shotgun (WGS) entry which is preliminary data.</text>
</comment>
<dbReference type="InterPro" id="IPR018389">
    <property type="entry name" value="DctP_fam"/>
</dbReference>
<name>A0A2M8J426_9RHOB</name>
<evidence type="ECO:0000256" key="3">
    <source>
        <dbReference type="ARBA" id="ARBA00022764"/>
    </source>
</evidence>
<dbReference type="Pfam" id="PF03480">
    <property type="entry name" value="DctP"/>
    <property type="match status" value="1"/>
</dbReference>
<dbReference type="Gene3D" id="3.40.190.170">
    <property type="entry name" value="Bacterial extracellular solute-binding protein, family 7"/>
    <property type="match status" value="1"/>
</dbReference>
<dbReference type="PANTHER" id="PTHR33376">
    <property type="match status" value="1"/>
</dbReference>
<dbReference type="AlphaFoldDB" id="A0A2M8J426"/>
<dbReference type="RefSeq" id="WP_100161713.1">
    <property type="nucleotide sequence ID" value="NZ_PGTB01000013.1"/>
</dbReference>
<dbReference type="EMBL" id="PGTB01000013">
    <property type="protein sequence ID" value="PJE37532.1"/>
    <property type="molecule type" value="Genomic_DNA"/>
</dbReference>
<keyword evidence="3" id="KW-0574">Periplasm</keyword>
<feature type="chain" id="PRO_5014973909" evidence="4">
    <location>
        <begin position="23"/>
        <end position="326"/>
    </location>
</feature>
<dbReference type="OrthoDB" id="6139617at2"/>
<protein>
    <submittedName>
        <fullName evidence="5">C4-dicarboxylate ABC transporter substrate-binding protein</fullName>
    </submittedName>
</protein>
<proteinExistence type="predicted"/>
<organism evidence="5 6">
    <name type="scientific">Pseudooceanicola lipolyticus</name>
    <dbReference type="NCBI Taxonomy" id="2029104"/>
    <lineage>
        <taxon>Bacteria</taxon>
        <taxon>Pseudomonadati</taxon>
        <taxon>Pseudomonadota</taxon>
        <taxon>Alphaproteobacteria</taxon>
        <taxon>Rhodobacterales</taxon>
        <taxon>Paracoccaceae</taxon>
        <taxon>Pseudooceanicola</taxon>
    </lineage>
</organism>
<reference evidence="5 6" key="1">
    <citation type="journal article" date="2018" name="Int. J. Syst. Evol. Microbiol.">
        <title>Pseudooceanicola lipolyticus sp. nov., a marine alphaproteobacterium, reclassification of Oceanicola flagellatus as Pseudooceanicola flagellatus comb. nov. and emended description of the genus Pseudooceanicola.</title>
        <authorList>
            <person name="Huang M.-M."/>
            <person name="Guo L.-L."/>
            <person name="Wu Y.-H."/>
            <person name="Lai Q.-L."/>
            <person name="Shao Z.-Z."/>
            <person name="Wang C.-S."/>
            <person name="Wu M."/>
            <person name="Xu X.-W."/>
        </authorList>
    </citation>
    <scope>NUCLEOTIDE SEQUENCE [LARGE SCALE GENOMIC DNA]</scope>
    <source>
        <strain evidence="5 6">157</strain>
    </source>
</reference>
<feature type="signal peptide" evidence="4">
    <location>
        <begin position="1"/>
        <end position="22"/>
    </location>
</feature>
<accession>A0A2M8J426</accession>
<dbReference type="GO" id="GO:0055085">
    <property type="term" value="P:transmembrane transport"/>
    <property type="evidence" value="ECO:0007669"/>
    <property type="project" value="InterPro"/>
</dbReference>
<comment type="subcellular location">
    <subcellularLocation>
        <location evidence="1">Periplasm</location>
    </subcellularLocation>
</comment>
<keyword evidence="2 4" id="KW-0732">Signal</keyword>
<gene>
    <name evidence="5" type="ORF">CVM52_06580</name>
</gene>
<dbReference type="GO" id="GO:0042597">
    <property type="term" value="C:periplasmic space"/>
    <property type="evidence" value="ECO:0007669"/>
    <property type="project" value="UniProtKB-SubCell"/>
</dbReference>
<evidence type="ECO:0000256" key="4">
    <source>
        <dbReference type="SAM" id="SignalP"/>
    </source>
</evidence>
<evidence type="ECO:0000256" key="2">
    <source>
        <dbReference type="ARBA" id="ARBA00022729"/>
    </source>
</evidence>
<evidence type="ECO:0000313" key="6">
    <source>
        <dbReference type="Proteomes" id="UP000231553"/>
    </source>
</evidence>